<proteinExistence type="predicted"/>
<dbReference type="EMBL" id="JACGCI010000015">
    <property type="protein sequence ID" value="KAF6759653.1"/>
    <property type="molecule type" value="Genomic_DNA"/>
</dbReference>
<dbReference type="Pfam" id="PF20151">
    <property type="entry name" value="DUF6533"/>
    <property type="match status" value="1"/>
</dbReference>
<reference evidence="4 5" key="1">
    <citation type="submission" date="2020-07" db="EMBL/GenBank/DDBJ databases">
        <title>Comparative genomics of pyrophilous fungi reveals a link between fire events and developmental genes.</title>
        <authorList>
            <consortium name="DOE Joint Genome Institute"/>
            <person name="Steindorff A.S."/>
            <person name="Carver A."/>
            <person name="Calhoun S."/>
            <person name="Stillman K."/>
            <person name="Liu H."/>
            <person name="Lipzen A."/>
            <person name="Pangilinan J."/>
            <person name="Labutti K."/>
            <person name="Bruns T.D."/>
            <person name="Grigoriev I.V."/>
        </authorList>
    </citation>
    <scope>NUCLEOTIDE SEQUENCE [LARGE SCALE GENOMIC DNA]</scope>
    <source>
        <strain evidence="4 5">CBS 144469</strain>
    </source>
</reference>
<keyword evidence="2" id="KW-0472">Membrane</keyword>
<dbReference type="AlphaFoldDB" id="A0A8H6I8U9"/>
<dbReference type="Proteomes" id="UP000521943">
    <property type="component" value="Unassembled WGS sequence"/>
</dbReference>
<evidence type="ECO:0000256" key="1">
    <source>
        <dbReference type="SAM" id="MobiDB-lite"/>
    </source>
</evidence>
<feature type="transmembrane region" description="Helical" evidence="2">
    <location>
        <begin position="225"/>
        <end position="242"/>
    </location>
</feature>
<evidence type="ECO:0000313" key="4">
    <source>
        <dbReference type="EMBL" id="KAF6759653.1"/>
    </source>
</evidence>
<organism evidence="4 5">
    <name type="scientific">Ephemerocybe angulata</name>
    <dbReference type="NCBI Taxonomy" id="980116"/>
    <lineage>
        <taxon>Eukaryota</taxon>
        <taxon>Fungi</taxon>
        <taxon>Dikarya</taxon>
        <taxon>Basidiomycota</taxon>
        <taxon>Agaricomycotina</taxon>
        <taxon>Agaricomycetes</taxon>
        <taxon>Agaricomycetidae</taxon>
        <taxon>Agaricales</taxon>
        <taxon>Agaricineae</taxon>
        <taxon>Psathyrellaceae</taxon>
        <taxon>Ephemerocybe</taxon>
    </lineage>
</organism>
<sequence length="332" mass="37270">MDPEQIRELALAVSNWRKYEYAAQVPGATMLLYYYATTLDEEVKRIWPLPSLKIGKVLYLGARHTTIMRVILDLLINMPSRLELGMTTCKVLRIFNVAIHSISITLIKAVFYLCLYALLGGSRKYFWALATLFTIMVVPGHVLYWYASLMWTEGPITKLDRELGYPCSPQEPDTDMYKRLNFATGIVALVGASAVLLAGVVTFAVRYRGQHNGLTKTIQRQGAQYYLAALTISFLGVLRPLVAPDIGTPGYTILTLLNNLLACLYPIFSDRLLLKLQRYDRVMSRQDVSELIFGQRDGRGGNEEEDSDSDDYDYDDGGSQSGGNETSMSERA</sequence>
<protein>
    <recommendedName>
        <fullName evidence="3">DUF6533 domain-containing protein</fullName>
    </recommendedName>
</protein>
<feature type="transmembrane region" description="Helical" evidence="2">
    <location>
        <begin position="97"/>
        <end position="119"/>
    </location>
</feature>
<evidence type="ECO:0000313" key="5">
    <source>
        <dbReference type="Proteomes" id="UP000521943"/>
    </source>
</evidence>
<name>A0A8H6I8U9_9AGAR</name>
<keyword evidence="2" id="KW-1133">Transmembrane helix</keyword>
<feature type="domain" description="DUF6533" evidence="3">
    <location>
        <begin position="27"/>
        <end position="68"/>
    </location>
</feature>
<feature type="region of interest" description="Disordered" evidence="1">
    <location>
        <begin position="294"/>
        <end position="332"/>
    </location>
</feature>
<evidence type="ECO:0000256" key="2">
    <source>
        <dbReference type="SAM" id="Phobius"/>
    </source>
</evidence>
<feature type="transmembrane region" description="Helical" evidence="2">
    <location>
        <begin position="182"/>
        <end position="205"/>
    </location>
</feature>
<feature type="transmembrane region" description="Helical" evidence="2">
    <location>
        <begin position="126"/>
        <end position="147"/>
    </location>
</feature>
<comment type="caution">
    <text evidence="4">The sequence shown here is derived from an EMBL/GenBank/DDBJ whole genome shotgun (WGS) entry which is preliminary data.</text>
</comment>
<gene>
    <name evidence="4" type="ORF">DFP72DRAFT_1166992</name>
</gene>
<keyword evidence="2" id="KW-0812">Transmembrane</keyword>
<evidence type="ECO:0000259" key="3">
    <source>
        <dbReference type="Pfam" id="PF20151"/>
    </source>
</evidence>
<feature type="transmembrane region" description="Helical" evidence="2">
    <location>
        <begin position="248"/>
        <end position="268"/>
    </location>
</feature>
<keyword evidence="5" id="KW-1185">Reference proteome</keyword>
<dbReference type="InterPro" id="IPR045340">
    <property type="entry name" value="DUF6533"/>
</dbReference>
<accession>A0A8H6I8U9</accession>
<feature type="compositionally biased region" description="Acidic residues" evidence="1">
    <location>
        <begin position="303"/>
        <end position="316"/>
    </location>
</feature>